<evidence type="ECO:0000313" key="3">
    <source>
        <dbReference type="Proteomes" id="UP000012081"/>
    </source>
</evidence>
<dbReference type="STRING" id="1300222.I532_03905"/>
<evidence type="ECO:0000313" key="2">
    <source>
        <dbReference type="EMBL" id="EMT54719.1"/>
    </source>
</evidence>
<proteinExistence type="predicted"/>
<name>M8DEF1_9BACL</name>
<feature type="compositionally biased region" description="Basic and acidic residues" evidence="1">
    <location>
        <begin position="49"/>
        <end position="58"/>
    </location>
</feature>
<dbReference type="AlphaFoldDB" id="M8DEF1"/>
<feature type="region of interest" description="Disordered" evidence="1">
    <location>
        <begin position="49"/>
        <end position="72"/>
    </location>
</feature>
<evidence type="ECO:0000256" key="1">
    <source>
        <dbReference type="SAM" id="MobiDB-lite"/>
    </source>
</evidence>
<dbReference type="EMBL" id="APBN01000001">
    <property type="protein sequence ID" value="EMT54719.1"/>
    <property type="molecule type" value="Genomic_DNA"/>
</dbReference>
<dbReference type="PATRIC" id="fig|1300222.3.peg.819"/>
<gene>
    <name evidence="2" type="ORF">I532_03905</name>
</gene>
<protein>
    <submittedName>
        <fullName evidence="2">Uncharacterized protein</fullName>
    </submittedName>
</protein>
<reference evidence="2 3" key="1">
    <citation type="submission" date="2013-03" db="EMBL/GenBank/DDBJ databases">
        <title>Assembly of a new bacterial strain Brevibacillus borstelensis AK1.</title>
        <authorList>
            <person name="Rajan I."/>
            <person name="PoliReddy D."/>
            <person name="Sugumar T."/>
            <person name="Rathinam K."/>
            <person name="Alqarawi S."/>
            <person name="Khalil A.B."/>
            <person name="Sivakumar N."/>
        </authorList>
    </citation>
    <scope>NUCLEOTIDE SEQUENCE [LARGE SCALE GENOMIC DNA]</scope>
    <source>
        <strain evidence="2 3">AK1</strain>
    </source>
</reference>
<dbReference type="Proteomes" id="UP000012081">
    <property type="component" value="Unassembled WGS sequence"/>
</dbReference>
<dbReference type="RefSeq" id="WP_003386527.1">
    <property type="nucleotide sequence ID" value="NZ_APBN01000001.1"/>
</dbReference>
<sequence>MAQYKAHPAYAVNVGGRTIHFDYFGQYRTDDPKEIAVLDALCPTWIKRVDEPEPKTEEPEAPAKPARKSSAK</sequence>
<comment type="caution">
    <text evidence="2">The sequence shown here is derived from an EMBL/GenBank/DDBJ whole genome shotgun (WGS) entry which is preliminary data.</text>
</comment>
<keyword evidence="3" id="KW-1185">Reference proteome</keyword>
<accession>M8DEF1</accession>
<organism evidence="2 3">
    <name type="scientific">Brevibacillus borstelensis AK1</name>
    <dbReference type="NCBI Taxonomy" id="1300222"/>
    <lineage>
        <taxon>Bacteria</taxon>
        <taxon>Bacillati</taxon>
        <taxon>Bacillota</taxon>
        <taxon>Bacilli</taxon>
        <taxon>Bacillales</taxon>
        <taxon>Paenibacillaceae</taxon>
        <taxon>Brevibacillus</taxon>
    </lineage>
</organism>
<dbReference type="OrthoDB" id="2991613at2"/>